<dbReference type="Proteomes" id="UP000186594">
    <property type="component" value="Unassembled WGS sequence"/>
</dbReference>
<organism evidence="1 2">
    <name type="scientific">Neolecta irregularis (strain DAH-3)</name>
    <dbReference type="NCBI Taxonomy" id="1198029"/>
    <lineage>
        <taxon>Eukaryota</taxon>
        <taxon>Fungi</taxon>
        <taxon>Dikarya</taxon>
        <taxon>Ascomycota</taxon>
        <taxon>Taphrinomycotina</taxon>
        <taxon>Neolectales</taxon>
        <taxon>Neolectaceae</taxon>
        <taxon>Neolecta</taxon>
    </lineage>
</organism>
<evidence type="ECO:0000313" key="1">
    <source>
        <dbReference type="EMBL" id="OLL23944.1"/>
    </source>
</evidence>
<reference evidence="1 2" key="1">
    <citation type="submission" date="2016-04" db="EMBL/GenBank/DDBJ databases">
        <title>Evolutionary innovation and constraint leading to complex multicellularity in the Ascomycota.</title>
        <authorList>
            <person name="Cisse O."/>
            <person name="Nguyen A."/>
            <person name="Hewitt D.A."/>
            <person name="Jedd G."/>
            <person name="Stajich J.E."/>
        </authorList>
    </citation>
    <scope>NUCLEOTIDE SEQUENCE [LARGE SCALE GENOMIC DNA]</scope>
    <source>
        <strain evidence="1 2">DAH-3</strain>
    </source>
</reference>
<evidence type="ECO:0000313" key="2">
    <source>
        <dbReference type="Proteomes" id="UP000186594"/>
    </source>
</evidence>
<gene>
    <name evidence="1" type="ORF">NEOLI_003986</name>
</gene>
<dbReference type="InterPro" id="IPR050667">
    <property type="entry name" value="PPR-containing_protein"/>
</dbReference>
<comment type="caution">
    <text evidence="1">The sequence shown here is derived from an EMBL/GenBank/DDBJ whole genome shotgun (WGS) entry which is preliminary data.</text>
</comment>
<dbReference type="InterPro" id="IPR011990">
    <property type="entry name" value="TPR-like_helical_dom_sf"/>
</dbReference>
<dbReference type="OrthoDB" id="185373at2759"/>
<proteinExistence type="predicted"/>
<dbReference type="GO" id="GO:0005739">
    <property type="term" value="C:mitochondrion"/>
    <property type="evidence" value="ECO:0007669"/>
    <property type="project" value="UniProtKB-ARBA"/>
</dbReference>
<dbReference type="PANTHER" id="PTHR47939">
    <property type="entry name" value="MEMBRANE-ASSOCIATED SALT-INDUCIBLE PROTEIN-LIKE"/>
    <property type="match status" value="1"/>
</dbReference>
<dbReference type="Gene3D" id="1.25.40.10">
    <property type="entry name" value="Tetratricopeptide repeat domain"/>
    <property type="match status" value="1"/>
</dbReference>
<sequence>MHIGTARVDDRTDTACVNAEPAGAIVQPGRPSVSARAPGPRTLAVLARHRRTRRVLDPALCLQLFELARQAVDNVLRFRLECGFNPYLVALQLIQTTQELVGRQGFVAAHRRSFSAGGVYVYGIREGCEYNEGGWQAFPYSTKGPLAPQTPTLFSALYSHPPANECLKLSPAFTQTTYSFPYVASSRLSSTTLVIAPKTRDWKAERANFMIPSHSLARDFFSRRTLLSGHPFYKSRFFIKSSQLRNCGFVAARTVWRINMGKMYSTFQILKQPQSSMNCTTGFVGGSSQVREENDSHHPLRFYKFGISRFIDHLRNKGKLHILKKRIIRKKISRSPIKRIPAIAIPTEIYRSKRLKSSVTIVPRYQPSTAHIRVRPWTKNIPKSEKKFIVYVEYCISSKRNSTLRQILPIAVEIYPTSSYFWNQYLWAFRNDVEYARELYNQSERVLGCDPAIEETWKKIQHRAGSVNPELLESLPITASTKDWNFAISQLVKNGHLNRAEIMLSRMATANVPQDEYSYTPIMNYYASQGDHTRVISMIKRVELLGMTLGPVSHGIVLNAFIKAGDYDRAYGLFQTFTQKTAHMYSMLLIPLSSVNPELCLQLAIEAFNGNHILAEAAWSRLFWAVRRTRTFEQLIHVYNMMSRQGVYGDIRCYNALLMSLIKFKGESKLWKTKQARKLLLRIIQQNLFLDKKSWSILRVGHWELIWNDIKEGRNSTIMNETDLGIQRFMDWRWGVLDLHVQKPRIQKNERKSQWASQVHRLRHMMSVANK</sequence>
<dbReference type="STRING" id="1198029.A0A1U7LMR4"/>
<dbReference type="AlphaFoldDB" id="A0A1U7LMR4"/>
<dbReference type="InterPro" id="IPR002885">
    <property type="entry name" value="PPR_rpt"/>
</dbReference>
<dbReference type="Pfam" id="PF01535">
    <property type="entry name" value="PPR"/>
    <property type="match status" value="1"/>
</dbReference>
<name>A0A1U7LMR4_NEOID</name>
<dbReference type="EMBL" id="LXFE01001070">
    <property type="protein sequence ID" value="OLL23944.1"/>
    <property type="molecule type" value="Genomic_DNA"/>
</dbReference>
<dbReference type="PANTHER" id="PTHR47939:SF5">
    <property type="entry name" value="PENTACOTRIPEPTIDE-REPEAT REGION OF PRORP DOMAIN-CONTAINING PROTEIN"/>
    <property type="match status" value="1"/>
</dbReference>
<accession>A0A1U7LMR4</accession>
<protein>
    <submittedName>
        <fullName evidence="1">Pentatricopeptide repeat-containing protein, mitochondrial</fullName>
    </submittedName>
</protein>
<keyword evidence="2" id="KW-1185">Reference proteome</keyword>